<accession>A0ACC2J9T9</accession>
<dbReference type="Proteomes" id="UP001153332">
    <property type="component" value="Unassembled WGS sequence"/>
</dbReference>
<comment type="caution">
    <text evidence="1">The sequence shown here is derived from an EMBL/GenBank/DDBJ whole genome shotgun (WGS) entry which is preliminary data.</text>
</comment>
<protein>
    <submittedName>
        <fullName evidence="1">Uncharacterized protein</fullName>
    </submittedName>
</protein>
<reference evidence="1" key="1">
    <citation type="submission" date="2022-12" db="EMBL/GenBank/DDBJ databases">
        <title>Genome Sequence of Lasiodiplodia mahajangana.</title>
        <authorList>
            <person name="Buettner E."/>
        </authorList>
    </citation>
    <scope>NUCLEOTIDE SEQUENCE</scope>
    <source>
        <strain evidence="1">VT137</strain>
    </source>
</reference>
<sequence>MQAINTAETSSVVPDLASPLSPSEVLLRLSNPTKFFPHFAPLQAEGFEIVSGGGDVLVFRQVRPAKPIAQGGATHVNPIDLMGRSTAVPNAAAFVSPTGFVNYDMPRVEEEPVERAYSPSRSVRREEPVFSGQKSSSGDQKGKRTRMNVGKRVVIGGVWVAGLSYALGVVTEYFATGGTDGMGPTGFSPA</sequence>
<evidence type="ECO:0000313" key="2">
    <source>
        <dbReference type="Proteomes" id="UP001153332"/>
    </source>
</evidence>
<proteinExistence type="predicted"/>
<name>A0ACC2J9T9_9PEZI</name>
<evidence type="ECO:0000313" key="1">
    <source>
        <dbReference type="EMBL" id="KAJ8124092.1"/>
    </source>
</evidence>
<gene>
    <name evidence="1" type="ORF">O1611_g9441</name>
</gene>
<organism evidence="1 2">
    <name type="scientific">Lasiodiplodia mahajangana</name>
    <dbReference type="NCBI Taxonomy" id="1108764"/>
    <lineage>
        <taxon>Eukaryota</taxon>
        <taxon>Fungi</taxon>
        <taxon>Dikarya</taxon>
        <taxon>Ascomycota</taxon>
        <taxon>Pezizomycotina</taxon>
        <taxon>Dothideomycetes</taxon>
        <taxon>Dothideomycetes incertae sedis</taxon>
        <taxon>Botryosphaeriales</taxon>
        <taxon>Botryosphaeriaceae</taxon>
        <taxon>Lasiodiplodia</taxon>
    </lineage>
</organism>
<keyword evidence="2" id="KW-1185">Reference proteome</keyword>
<dbReference type="EMBL" id="JAPUUL010003220">
    <property type="protein sequence ID" value="KAJ8124092.1"/>
    <property type="molecule type" value="Genomic_DNA"/>
</dbReference>